<accession>A0A1H7V7X4</accession>
<reference evidence="3" key="1">
    <citation type="submission" date="2016-10" db="EMBL/GenBank/DDBJ databases">
        <authorList>
            <person name="Varghese N."/>
            <person name="Submissions S."/>
        </authorList>
    </citation>
    <scope>NUCLEOTIDE SEQUENCE [LARGE SCALE GENOMIC DNA]</scope>
    <source>
        <strain evidence="3">DSM 24204</strain>
    </source>
</reference>
<evidence type="ECO:0000259" key="1">
    <source>
        <dbReference type="Pfam" id="PF00717"/>
    </source>
</evidence>
<gene>
    <name evidence="2" type="ORF">SAMN05444853_1047</name>
</gene>
<dbReference type="CDD" id="cd06529">
    <property type="entry name" value="S24_LexA-like"/>
    <property type="match status" value="1"/>
</dbReference>
<sequence length="224" mass="24842">MKTIKEIRYNNLLLLIEEAGGMPTLEKRTNVTANYLRQIKNKNIIQNGKPKGIGDKIASKLEKGMNKPKGWLDQDHSDYDVNAKAHCVKKSFSYPLISAVQAGAFTSTYDLQDSEGYEMLDSETATKGESFFLRISGRSMETKFSEGDLVLIDTGRVPQPGNYVAAVNGSGEATFKMYKQLGELSESGNPHFELVPLNSVFPTLSSLKQDIRIIGVAVEHRSYL</sequence>
<proteinExistence type="predicted"/>
<dbReference type="SUPFAM" id="SSF51306">
    <property type="entry name" value="LexA/Signal peptidase"/>
    <property type="match status" value="1"/>
</dbReference>
<evidence type="ECO:0000313" key="2">
    <source>
        <dbReference type="EMBL" id="SEM05341.1"/>
    </source>
</evidence>
<organism evidence="2 3">
    <name type="scientific">Phocoenobacter skyensis</name>
    <dbReference type="NCBI Taxonomy" id="97481"/>
    <lineage>
        <taxon>Bacteria</taxon>
        <taxon>Pseudomonadati</taxon>
        <taxon>Pseudomonadota</taxon>
        <taxon>Gammaproteobacteria</taxon>
        <taxon>Pasteurellales</taxon>
        <taxon>Pasteurellaceae</taxon>
        <taxon>Phocoenobacter</taxon>
    </lineage>
</organism>
<feature type="domain" description="Peptidase S24/S26A/S26B/S26C" evidence="1">
    <location>
        <begin position="95"/>
        <end position="218"/>
    </location>
</feature>
<name>A0A1H7V7X4_9PAST</name>
<protein>
    <submittedName>
        <fullName evidence="2">Peptidase S24-like</fullName>
    </submittedName>
</protein>
<dbReference type="EMBL" id="FOBN01000004">
    <property type="protein sequence ID" value="SEM05341.1"/>
    <property type="molecule type" value="Genomic_DNA"/>
</dbReference>
<evidence type="ECO:0000313" key="3">
    <source>
        <dbReference type="Proteomes" id="UP000198883"/>
    </source>
</evidence>
<dbReference type="AlphaFoldDB" id="A0A1H7V7X4"/>
<dbReference type="Pfam" id="PF00717">
    <property type="entry name" value="Peptidase_S24"/>
    <property type="match status" value="1"/>
</dbReference>
<dbReference type="InterPro" id="IPR015927">
    <property type="entry name" value="Peptidase_S24_S26A/B/C"/>
</dbReference>
<dbReference type="STRING" id="97481.SAMN05444853_1047"/>
<dbReference type="InterPro" id="IPR039418">
    <property type="entry name" value="LexA-like"/>
</dbReference>
<dbReference type="InterPro" id="IPR036286">
    <property type="entry name" value="LexA/Signal_pep-like_sf"/>
</dbReference>
<dbReference type="Proteomes" id="UP000198883">
    <property type="component" value="Unassembled WGS sequence"/>
</dbReference>
<dbReference type="Gene3D" id="2.10.109.10">
    <property type="entry name" value="Umud Fragment, subunit A"/>
    <property type="match status" value="1"/>
</dbReference>